<keyword evidence="3" id="KW-0143">Chaperone</keyword>
<proteinExistence type="inferred from homology"/>
<dbReference type="EMBL" id="HE580271">
    <property type="protein sequence ID" value="CCD25015.1"/>
    <property type="molecule type" value="Genomic_DNA"/>
</dbReference>
<dbReference type="HOGENOM" id="CLU_147575_0_0_1"/>
<dbReference type="GO" id="GO:0005758">
    <property type="term" value="C:mitochondrial intermembrane space"/>
    <property type="evidence" value="ECO:0007669"/>
    <property type="project" value="EnsemblFungi"/>
</dbReference>
<evidence type="ECO:0000256" key="2">
    <source>
        <dbReference type="ARBA" id="ARBA00023157"/>
    </source>
</evidence>
<dbReference type="Pfam" id="PF08583">
    <property type="entry name" value="Cmc1"/>
    <property type="match status" value="1"/>
</dbReference>
<dbReference type="PROSITE" id="PS51808">
    <property type="entry name" value="CHCH"/>
    <property type="match status" value="1"/>
</dbReference>
<sequence>MEAIMPEEPKTSISNHNSKVPIWALSATDERTARKNLKAFTYQQCHEYVKAMADCAKLNGIKVFPNCDPEKAKMKNCLLFYQNDSKYLDDERDKLILERINKLEEQFKQGKK</sequence>
<dbReference type="InterPro" id="IPR013892">
    <property type="entry name" value="Cyt_c_biogenesis_Cmc1-like"/>
</dbReference>
<comment type="similarity">
    <text evidence="1 3">Belongs to the CMC family.</text>
</comment>
<dbReference type="Proteomes" id="UP000000689">
    <property type="component" value="Chromosome 5"/>
</dbReference>
<dbReference type="STRING" id="1071378.G0WB95"/>
<evidence type="ECO:0000313" key="4">
    <source>
        <dbReference type="EMBL" id="CCD25015.1"/>
    </source>
</evidence>
<dbReference type="eggNOG" id="KOG4624">
    <property type="taxonomic scope" value="Eukaryota"/>
</dbReference>
<evidence type="ECO:0000256" key="1">
    <source>
        <dbReference type="ARBA" id="ARBA00007347"/>
    </source>
</evidence>
<comment type="subcellular location">
    <subcellularLocation>
        <location evidence="3">Mitochondrion inner membrane</location>
    </subcellularLocation>
</comment>
<accession>G0WB95</accession>
<evidence type="ECO:0000256" key="3">
    <source>
        <dbReference type="RuleBase" id="RU364104"/>
    </source>
</evidence>
<dbReference type="GO" id="GO:0033617">
    <property type="term" value="P:mitochondrial respiratory chain complex IV assembly"/>
    <property type="evidence" value="ECO:0007669"/>
    <property type="project" value="EnsemblFungi"/>
</dbReference>
<dbReference type="GeneID" id="11498905"/>
<evidence type="ECO:0000313" key="5">
    <source>
        <dbReference type="Proteomes" id="UP000000689"/>
    </source>
</evidence>
<keyword evidence="2" id="KW-1015">Disulfide bond</keyword>
<name>G0WB95_NAUDC</name>
<keyword evidence="3" id="KW-0496">Mitochondrion</keyword>
<dbReference type="GO" id="GO:0005507">
    <property type="term" value="F:copper ion binding"/>
    <property type="evidence" value="ECO:0007669"/>
    <property type="project" value="EnsemblFungi"/>
</dbReference>
<organism evidence="4 5">
    <name type="scientific">Naumovozyma dairenensis (strain ATCC 10597 / BCRC 20456 / CBS 421 / NBRC 0211 / NRRL Y-12639)</name>
    <name type="common">Saccharomyces dairenensis</name>
    <dbReference type="NCBI Taxonomy" id="1071378"/>
    <lineage>
        <taxon>Eukaryota</taxon>
        <taxon>Fungi</taxon>
        <taxon>Dikarya</taxon>
        <taxon>Ascomycota</taxon>
        <taxon>Saccharomycotina</taxon>
        <taxon>Saccharomycetes</taxon>
        <taxon>Saccharomycetales</taxon>
        <taxon>Saccharomycetaceae</taxon>
        <taxon>Naumovozyma</taxon>
    </lineage>
</organism>
<reference evidence="4 5" key="1">
    <citation type="journal article" date="2011" name="Proc. Natl. Acad. Sci. U.S.A.">
        <title>Evolutionary erosion of yeast sex chromosomes by mating-type switching accidents.</title>
        <authorList>
            <person name="Gordon J.L."/>
            <person name="Armisen D."/>
            <person name="Proux-Wera E."/>
            <person name="Oheigeartaigh S.S."/>
            <person name="Byrne K.P."/>
            <person name="Wolfe K.H."/>
        </authorList>
    </citation>
    <scope>NUCLEOTIDE SEQUENCE [LARGE SCALE GENOMIC DNA]</scope>
    <source>
        <strain evidence="5">ATCC 10597 / BCRC 20456 / CBS 421 / NBRC 0211 / NRRL Y-12639</strain>
    </source>
</reference>
<comment type="function">
    <text evidence="3">Required for mitochondrial cytochrome c oxidase (COX) assembly and respiration.</text>
</comment>
<dbReference type="GO" id="GO:0005743">
    <property type="term" value="C:mitochondrial inner membrane"/>
    <property type="evidence" value="ECO:0007669"/>
    <property type="project" value="UniProtKB-SubCell"/>
</dbReference>
<keyword evidence="3" id="KW-0999">Mitochondrion inner membrane</keyword>
<dbReference type="AlphaFoldDB" id="G0WB95"/>
<dbReference type="KEGG" id="ndi:NDAI_0E01990"/>
<keyword evidence="3" id="KW-0472">Membrane</keyword>
<gene>
    <name evidence="4" type="primary">NDAI0E01990</name>
    <name evidence="4" type="ordered locus">NDAI_0E01990</name>
</gene>
<dbReference type="RefSeq" id="XP_003670258.1">
    <property type="nucleotide sequence ID" value="XM_003670210.1"/>
</dbReference>
<keyword evidence="5" id="KW-1185">Reference proteome</keyword>
<protein>
    <recommendedName>
        <fullName evidence="3">COX assembly mitochondrial protein</fullName>
    </recommendedName>
</protein>
<dbReference type="OMA" id="WILTPKE"/>
<dbReference type="OrthoDB" id="6224010at2759"/>